<evidence type="ECO:0000256" key="2">
    <source>
        <dbReference type="ARBA" id="ARBA00005751"/>
    </source>
</evidence>
<name>A0A2H0VFD1_9BACT</name>
<dbReference type="InterPro" id="IPR002208">
    <property type="entry name" value="SecY/SEC61-alpha"/>
</dbReference>
<sequence>MLGKLIKLFKLKDLRDKVLIVALILAFFRLLANIPIPGIDHDALTNFFASNQLFGFLNIFSGGALSNLSIAMLGLSPYITAIIIMQLLTMVFPRLKSMYYEEGEQGKAKFNAISRYITIPLGAMQGFGFLRLLISRGVIPPLSISETLINVIIIVAGSMVLVWLGELIDEQKIGNGVSILIMAGILSGLPIGVRNALVTYTPSDLITYGSFIVLALVVIAGIVMINEGERKVPISYAKRVRGNKLYGGVSSYLPFKVGQAGVIPIIFAISLLIFPQFFGQIASMFSADLGLKINDITASFINNQWLYGSFYFLLVFMFTYFYIGITFDPEEISKNLQRSGGFIPGIRPGHPTAQYLKGVVSRVTLFGATFLGLIAILPILTQTVTGTQALTIGGTSILITVAVALDMAKQIDSQVTVREYEGT</sequence>
<reference evidence="13" key="1">
    <citation type="submission" date="2017-09" db="EMBL/GenBank/DDBJ databases">
        <title>Depth-based differentiation of microbial function through sediment-hosted aquifers and enrichment of novel symbionts in the deep terrestrial subsurface.</title>
        <authorList>
            <person name="Probst A.J."/>
            <person name="Ladd B."/>
            <person name="Jarett J.K."/>
            <person name="Geller-Mcgrath D.E."/>
            <person name="Sieber C.M.K."/>
            <person name="Emerson J.B."/>
            <person name="Anantharaman K."/>
            <person name="Thomas B.C."/>
            <person name="Malmstrom R."/>
            <person name="Stieglmeier M."/>
            <person name="Klingl A."/>
            <person name="Woyke T."/>
            <person name="Ryan C.M."/>
            <person name="Banfield J.F."/>
        </authorList>
    </citation>
    <scope>NUCLEOTIDE SEQUENCE [LARGE SCALE GENOMIC DNA]</scope>
</reference>
<evidence type="ECO:0000256" key="3">
    <source>
        <dbReference type="ARBA" id="ARBA00022448"/>
    </source>
</evidence>
<keyword evidence="8 10" id="KW-0472">Membrane</keyword>
<dbReference type="AlphaFoldDB" id="A0A2H0VFD1"/>
<accession>A0A2H0VFD1</accession>
<comment type="subunit">
    <text evidence="10">Component of the Sec protein translocase complex. Heterotrimer consisting of SecY, SecE and SecG subunits. The heterotrimers can form oligomers, although 1 heterotrimer is thought to be able to translocate proteins. Interacts with the ribosome. Interacts with SecDF, and other proteins may be involved. Interacts with SecA.</text>
</comment>
<evidence type="ECO:0000256" key="8">
    <source>
        <dbReference type="ARBA" id="ARBA00023136"/>
    </source>
</evidence>
<feature type="transmembrane region" description="Helical" evidence="10">
    <location>
        <begin position="262"/>
        <end position="285"/>
    </location>
</feature>
<organism evidence="12 13">
    <name type="scientific">Candidatus Colwellbacteria bacterium CG10_big_fil_rev_8_21_14_0_10_42_22</name>
    <dbReference type="NCBI Taxonomy" id="1974540"/>
    <lineage>
        <taxon>Bacteria</taxon>
        <taxon>Candidatus Colwelliibacteriota</taxon>
    </lineage>
</organism>
<dbReference type="GO" id="GO:0065002">
    <property type="term" value="P:intracellular protein transmembrane transport"/>
    <property type="evidence" value="ECO:0007669"/>
    <property type="project" value="UniProtKB-UniRule"/>
</dbReference>
<evidence type="ECO:0000256" key="11">
    <source>
        <dbReference type="RuleBase" id="RU004349"/>
    </source>
</evidence>
<evidence type="ECO:0000256" key="5">
    <source>
        <dbReference type="ARBA" id="ARBA00022927"/>
    </source>
</evidence>
<dbReference type="GO" id="GO:0043952">
    <property type="term" value="P:protein transport by the Sec complex"/>
    <property type="evidence" value="ECO:0007669"/>
    <property type="project" value="UniProtKB-UniRule"/>
</dbReference>
<dbReference type="PRINTS" id="PR00303">
    <property type="entry name" value="SECYTRNLCASE"/>
</dbReference>
<gene>
    <name evidence="10" type="primary">secY</name>
    <name evidence="12" type="ORF">COT89_02675</name>
</gene>
<comment type="similarity">
    <text evidence="2 10 11">Belongs to the SecY/SEC61-alpha family.</text>
</comment>
<dbReference type="FunFam" id="1.10.3370.10:FF:000001">
    <property type="entry name" value="Preprotein translocase subunit SecY"/>
    <property type="match status" value="1"/>
</dbReference>
<feature type="transmembrane region" description="Helical" evidence="10">
    <location>
        <begin position="205"/>
        <end position="225"/>
    </location>
</feature>
<comment type="caution">
    <text evidence="10">Lacks conserved residue(s) required for the propagation of feature annotation.</text>
</comment>
<evidence type="ECO:0000256" key="7">
    <source>
        <dbReference type="ARBA" id="ARBA00023010"/>
    </source>
</evidence>
<dbReference type="GO" id="GO:0006605">
    <property type="term" value="P:protein targeting"/>
    <property type="evidence" value="ECO:0007669"/>
    <property type="project" value="UniProtKB-UniRule"/>
</dbReference>
<evidence type="ECO:0000256" key="10">
    <source>
        <dbReference type="HAMAP-Rule" id="MF_01465"/>
    </source>
</evidence>
<dbReference type="InterPro" id="IPR030659">
    <property type="entry name" value="SecY_CS"/>
</dbReference>
<evidence type="ECO:0000256" key="1">
    <source>
        <dbReference type="ARBA" id="ARBA00004141"/>
    </source>
</evidence>
<keyword evidence="10" id="KW-1003">Cell membrane</keyword>
<dbReference type="Gene3D" id="1.10.3370.10">
    <property type="entry name" value="SecY subunit domain"/>
    <property type="match status" value="1"/>
</dbReference>
<proteinExistence type="inferred from homology"/>
<feature type="transmembrane region" description="Helical" evidence="10">
    <location>
        <begin position="70"/>
        <end position="92"/>
    </location>
</feature>
<feature type="transmembrane region" description="Helical" evidence="10">
    <location>
        <begin position="359"/>
        <end position="380"/>
    </location>
</feature>
<feature type="transmembrane region" description="Helical" evidence="10">
    <location>
        <begin position="147"/>
        <end position="164"/>
    </location>
</feature>
<dbReference type="GO" id="GO:0005886">
    <property type="term" value="C:plasma membrane"/>
    <property type="evidence" value="ECO:0007669"/>
    <property type="project" value="UniProtKB-SubCell"/>
</dbReference>
<dbReference type="SUPFAM" id="SSF103491">
    <property type="entry name" value="Preprotein translocase SecY subunit"/>
    <property type="match status" value="1"/>
</dbReference>
<dbReference type="InterPro" id="IPR023201">
    <property type="entry name" value="SecY_dom_sf"/>
</dbReference>
<dbReference type="NCBIfam" id="TIGR00967">
    <property type="entry name" value="3a0501s007"/>
    <property type="match status" value="1"/>
</dbReference>
<feature type="transmembrane region" description="Helical" evidence="10">
    <location>
        <begin position="305"/>
        <end position="325"/>
    </location>
</feature>
<keyword evidence="5 10" id="KW-0653">Protein transport</keyword>
<feature type="transmembrane region" description="Helical" evidence="10">
    <location>
        <begin position="113"/>
        <end position="135"/>
    </location>
</feature>
<feature type="transmembrane region" description="Helical" evidence="10">
    <location>
        <begin position="176"/>
        <end position="193"/>
    </location>
</feature>
<dbReference type="HAMAP" id="MF_01465">
    <property type="entry name" value="SecY"/>
    <property type="match status" value="1"/>
</dbReference>
<evidence type="ECO:0000313" key="12">
    <source>
        <dbReference type="EMBL" id="PIR97791.1"/>
    </source>
</evidence>
<comment type="function">
    <text evidence="10">The central subunit of the protein translocation channel SecYEG. Consists of two halves formed by TMs 1-5 and 6-10. These two domains form a lateral gate at the front which open onto the bilayer between TMs 2 and 7, and are clamped together by SecE at the back. The channel is closed by both a pore ring composed of hydrophobic SecY resides and a short helix (helix 2A) on the extracellular side of the membrane which forms a plug. The plug probably moves laterally to allow the channel to open. The ring and the pore may move independently.</text>
</comment>
<keyword evidence="3 10" id="KW-0813">Transport</keyword>
<evidence type="ECO:0000313" key="13">
    <source>
        <dbReference type="Proteomes" id="UP000231466"/>
    </source>
</evidence>
<keyword evidence="4 10" id="KW-0812">Transmembrane</keyword>
<dbReference type="Pfam" id="PF00344">
    <property type="entry name" value="SecY"/>
    <property type="match status" value="1"/>
</dbReference>
<comment type="subcellular location">
    <subcellularLocation>
        <location evidence="10">Cell membrane</location>
        <topology evidence="10">Multi-pass membrane protein</topology>
    </subcellularLocation>
    <subcellularLocation>
        <location evidence="1">Membrane</location>
        <topology evidence="1">Multi-pass membrane protein</topology>
    </subcellularLocation>
</comment>
<evidence type="ECO:0000256" key="4">
    <source>
        <dbReference type="ARBA" id="ARBA00022692"/>
    </source>
</evidence>
<feature type="transmembrane region" description="Helical" evidence="10">
    <location>
        <begin position="386"/>
        <end position="405"/>
    </location>
</feature>
<keyword evidence="6 10" id="KW-1133">Transmembrane helix</keyword>
<dbReference type="PIRSF" id="PIRSF004557">
    <property type="entry name" value="SecY"/>
    <property type="match status" value="1"/>
</dbReference>
<dbReference type="Proteomes" id="UP000231466">
    <property type="component" value="Unassembled WGS sequence"/>
</dbReference>
<dbReference type="InterPro" id="IPR026593">
    <property type="entry name" value="SecY"/>
</dbReference>
<protein>
    <recommendedName>
        <fullName evidence="9 10">Protein translocase subunit SecY</fullName>
    </recommendedName>
</protein>
<keyword evidence="7 10" id="KW-0811">Translocation</keyword>
<evidence type="ECO:0000256" key="6">
    <source>
        <dbReference type="ARBA" id="ARBA00022989"/>
    </source>
</evidence>
<dbReference type="PANTHER" id="PTHR10906">
    <property type="entry name" value="SECY/SEC61-ALPHA FAMILY MEMBER"/>
    <property type="match status" value="1"/>
</dbReference>
<comment type="caution">
    <text evidence="12">The sequence shown here is derived from an EMBL/GenBank/DDBJ whole genome shotgun (WGS) entry which is preliminary data.</text>
</comment>
<evidence type="ECO:0000256" key="9">
    <source>
        <dbReference type="ARBA" id="ARBA00039733"/>
    </source>
</evidence>
<dbReference type="EMBL" id="PFAH01000009">
    <property type="protein sequence ID" value="PIR97791.1"/>
    <property type="molecule type" value="Genomic_DNA"/>
</dbReference>
<dbReference type="PROSITE" id="PS00756">
    <property type="entry name" value="SECY_2"/>
    <property type="match status" value="1"/>
</dbReference>